<evidence type="ECO:0000313" key="6">
    <source>
        <dbReference type="Proteomes" id="UP000032266"/>
    </source>
</evidence>
<dbReference type="RefSeq" id="WP_044619522.1">
    <property type="nucleotide sequence ID" value="NZ_CP007142.1"/>
</dbReference>
<dbReference type="PANTHER" id="PTHR33121:SF70">
    <property type="entry name" value="SIGNALING PROTEIN YKOW"/>
    <property type="match status" value="1"/>
</dbReference>
<keyword evidence="1" id="KW-0597">Phosphoprotein</keyword>
<dbReference type="InterPro" id="IPR029787">
    <property type="entry name" value="Nucleotide_cyclase"/>
</dbReference>
<dbReference type="SMART" id="SM00448">
    <property type="entry name" value="REC"/>
    <property type="match status" value="1"/>
</dbReference>
<feature type="domain" description="EAL" evidence="3">
    <location>
        <begin position="328"/>
        <end position="582"/>
    </location>
</feature>
<dbReference type="InterPro" id="IPR050706">
    <property type="entry name" value="Cyclic-di-GMP_PDE-like"/>
</dbReference>
<dbReference type="KEGG" id="gsn:YC6258_05878"/>
<evidence type="ECO:0000259" key="2">
    <source>
        <dbReference type="PROSITE" id="PS50110"/>
    </source>
</evidence>
<dbReference type="CDD" id="cd01948">
    <property type="entry name" value="EAL"/>
    <property type="match status" value="1"/>
</dbReference>
<dbReference type="CDD" id="cd01949">
    <property type="entry name" value="GGDEF"/>
    <property type="match status" value="1"/>
</dbReference>
<reference evidence="5 6" key="1">
    <citation type="submission" date="2014-01" db="EMBL/GenBank/DDBJ databases">
        <title>Full genme sequencing of cellulolytic bacterium Gynuella sunshinyii YC6258T gen. nov., sp. nov.</title>
        <authorList>
            <person name="Khan H."/>
            <person name="Chung E.J."/>
            <person name="Chung Y.R."/>
        </authorList>
    </citation>
    <scope>NUCLEOTIDE SEQUENCE [LARGE SCALE GENOMIC DNA]</scope>
    <source>
        <strain evidence="5 6">YC6258</strain>
    </source>
</reference>
<dbReference type="GO" id="GO:0000160">
    <property type="term" value="P:phosphorelay signal transduction system"/>
    <property type="evidence" value="ECO:0007669"/>
    <property type="project" value="InterPro"/>
</dbReference>
<dbReference type="SUPFAM" id="SSF55073">
    <property type="entry name" value="Nucleotide cyclase"/>
    <property type="match status" value="1"/>
</dbReference>
<dbReference type="HOGENOM" id="CLU_000445_70_50_6"/>
<dbReference type="PANTHER" id="PTHR33121">
    <property type="entry name" value="CYCLIC DI-GMP PHOSPHODIESTERASE PDEF"/>
    <property type="match status" value="1"/>
</dbReference>
<dbReference type="Pfam" id="PF00072">
    <property type="entry name" value="Response_reg"/>
    <property type="match status" value="1"/>
</dbReference>
<dbReference type="Gene3D" id="3.20.20.450">
    <property type="entry name" value="EAL domain"/>
    <property type="match status" value="1"/>
</dbReference>
<evidence type="ECO:0000259" key="4">
    <source>
        <dbReference type="PROSITE" id="PS50887"/>
    </source>
</evidence>
<feature type="domain" description="Response regulatory" evidence="2">
    <location>
        <begin position="12"/>
        <end position="129"/>
    </location>
</feature>
<sequence>MYLRQREGLSDIFLMAEDNPADAELVTEMLRQAFDSRYTIVCVDCFSKVMEALADGTFQALILDMNLPDQSGIDNIAQLGAYYPNLPIVILTGQDDLNSAIDALQSGAQDYLSKNHVTPEILARSLRYAQERKYIEQQLKKALDDAAYRNIQLETQAKYDPLTRLPNRTYFHDAANRVLHRAMRLVKQVALLYFDLNGFKKVNDAYGHLIGDKLLQQISIRLTDVVRENDFLARLGGDEFVVITDVLDSKQEIYPLVKRIQGQFDHVFEIDAHQIVIRPAIGVAFFPEADSLDLLIKQADSAMYEAKEDVINPVCFYTDQLAAQFARTQKIEVELGRALTRGELTSRFQPVIDTAQTDRILVEALMRWYSPKLGWISPNEFIPVAEFTPAINEITRQAVKDAAGFYNALIHLQDKIDKIAINVCASQLSSRYFCRLFLQWLEEFALPKDKICLELTERQIVENADTCRDQITLLQQHGIQIALDDFGSGYSSITHLLDLPLNILKLDRKLLDRIDQNERNQALTAGIIEMASRLNMKVVAEGIERPEEYKVAVELGCHYLQGFGIAKPLSIDEVAVFYHRAQSD</sequence>
<dbReference type="Proteomes" id="UP000032266">
    <property type="component" value="Chromosome"/>
</dbReference>
<dbReference type="InterPro" id="IPR011006">
    <property type="entry name" value="CheY-like_superfamily"/>
</dbReference>
<dbReference type="PROSITE" id="PS50887">
    <property type="entry name" value="GGDEF"/>
    <property type="match status" value="1"/>
</dbReference>
<evidence type="ECO:0000313" key="5">
    <source>
        <dbReference type="EMBL" id="AJQ97906.1"/>
    </source>
</evidence>
<feature type="modified residue" description="4-aspartylphosphate" evidence="1">
    <location>
        <position position="64"/>
    </location>
</feature>
<dbReference type="STRING" id="1445510.YC6258_05878"/>
<dbReference type="InterPro" id="IPR000160">
    <property type="entry name" value="GGDEF_dom"/>
</dbReference>
<dbReference type="CDD" id="cd00156">
    <property type="entry name" value="REC"/>
    <property type="match status" value="1"/>
</dbReference>
<dbReference type="NCBIfam" id="TIGR00254">
    <property type="entry name" value="GGDEF"/>
    <property type="match status" value="1"/>
</dbReference>
<dbReference type="PROSITE" id="PS50110">
    <property type="entry name" value="RESPONSE_REGULATORY"/>
    <property type="match status" value="1"/>
</dbReference>
<dbReference type="PATRIC" id="fig|1445510.3.peg.5836"/>
<dbReference type="SMART" id="SM00267">
    <property type="entry name" value="GGDEF"/>
    <property type="match status" value="1"/>
</dbReference>
<dbReference type="AlphaFoldDB" id="A0A0C5VUU5"/>
<proteinExistence type="predicted"/>
<dbReference type="Gene3D" id="3.30.70.270">
    <property type="match status" value="1"/>
</dbReference>
<name>A0A0C5VUU5_9GAMM</name>
<dbReference type="Pfam" id="PF00990">
    <property type="entry name" value="GGDEF"/>
    <property type="match status" value="1"/>
</dbReference>
<dbReference type="SUPFAM" id="SSF141868">
    <property type="entry name" value="EAL domain-like"/>
    <property type="match status" value="1"/>
</dbReference>
<dbReference type="SUPFAM" id="SSF52172">
    <property type="entry name" value="CheY-like"/>
    <property type="match status" value="1"/>
</dbReference>
<dbReference type="Pfam" id="PF00563">
    <property type="entry name" value="EAL"/>
    <property type="match status" value="1"/>
</dbReference>
<evidence type="ECO:0000259" key="3">
    <source>
        <dbReference type="PROSITE" id="PS50883"/>
    </source>
</evidence>
<gene>
    <name evidence="5" type="ORF">YC6258_05878</name>
</gene>
<dbReference type="InterPro" id="IPR001789">
    <property type="entry name" value="Sig_transdc_resp-reg_receiver"/>
</dbReference>
<organism evidence="5 6">
    <name type="scientific">Gynuella sunshinyii YC6258</name>
    <dbReference type="NCBI Taxonomy" id="1445510"/>
    <lineage>
        <taxon>Bacteria</taxon>
        <taxon>Pseudomonadati</taxon>
        <taxon>Pseudomonadota</taxon>
        <taxon>Gammaproteobacteria</taxon>
        <taxon>Oceanospirillales</taxon>
        <taxon>Saccharospirillaceae</taxon>
        <taxon>Gynuella</taxon>
    </lineage>
</organism>
<dbReference type="PROSITE" id="PS50883">
    <property type="entry name" value="EAL"/>
    <property type="match status" value="1"/>
</dbReference>
<feature type="domain" description="GGDEF" evidence="4">
    <location>
        <begin position="187"/>
        <end position="319"/>
    </location>
</feature>
<dbReference type="GO" id="GO:0071111">
    <property type="term" value="F:cyclic-guanylate-specific phosphodiesterase activity"/>
    <property type="evidence" value="ECO:0007669"/>
    <property type="project" value="InterPro"/>
</dbReference>
<dbReference type="SMART" id="SM00052">
    <property type="entry name" value="EAL"/>
    <property type="match status" value="1"/>
</dbReference>
<dbReference type="Gene3D" id="3.40.50.2300">
    <property type="match status" value="1"/>
</dbReference>
<accession>A0A0C5VUU5</accession>
<evidence type="ECO:0000256" key="1">
    <source>
        <dbReference type="PROSITE-ProRule" id="PRU00169"/>
    </source>
</evidence>
<keyword evidence="6" id="KW-1185">Reference proteome</keyword>
<dbReference type="InterPro" id="IPR035919">
    <property type="entry name" value="EAL_sf"/>
</dbReference>
<dbReference type="InterPro" id="IPR043128">
    <property type="entry name" value="Rev_trsase/Diguanyl_cyclase"/>
</dbReference>
<protein>
    <submittedName>
        <fullName evidence="5">Putative signal transduction protein containing a membrane domain, an EAL and a GGDEF domain</fullName>
    </submittedName>
</protein>
<dbReference type="InterPro" id="IPR001633">
    <property type="entry name" value="EAL_dom"/>
</dbReference>
<dbReference type="EMBL" id="CP007142">
    <property type="protein sequence ID" value="AJQ97906.1"/>
    <property type="molecule type" value="Genomic_DNA"/>
</dbReference>